<sequence length="126" mass="14613">MTSTEKKVRGRPKKALAWTNVTVFLRIFRSKNDFLWSGNDIQWSTEPLAERFGILRIRKTAKVCNLKKKAVGQFAKEFKSTKLKAEAMFMHPENSSIGERKSLQVDVNLPVERGMEYTLILYIMDE</sequence>
<name>A0A914H5U1_GLORO</name>
<proteinExistence type="predicted"/>
<organism evidence="1 2">
    <name type="scientific">Globodera rostochiensis</name>
    <name type="common">Golden nematode worm</name>
    <name type="synonym">Heterodera rostochiensis</name>
    <dbReference type="NCBI Taxonomy" id="31243"/>
    <lineage>
        <taxon>Eukaryota</taxon>
        <taxon>Metazoa</taxon>
        <taxon>Ecdysozoa</taxon>
        <taxon>Nematoda</taxon>
        <taxon>Chromadorea</taxon>
        <taxon>Rhabditida</taxon>
        <taxon>Tylenchina</taxon>
        <taxon>Tylenchomorpha</taxon>
        <taxon>Tylenchoidea</taxon>
        <taxon>Heteroderidae</taxon>
        <taxon>Heteroderinae</taxon>
        <taxon>Globodera</taxon>
    </lineage>
</organism>
<dbReference type="AlphaFoldDB" id="A0A914H5U1"/>
<accession>A0A914H5U1</accession>
<dbReference type="WBParaSite" id="Gr19_v10_g1349.t1">
    <property type="protein sequence ID" value="Gr19_v10_g1349.t1"/>
    <property type="gene ID" value="Gr19_v10_g1349"/>
</dbReference>
<evidence type="ECO:0000313" key="2">
    <source>
        <dbReference type="WBParaSite" id="Gr19_v10_g1349.t1"/>
    </source>
</evidence>
<dbReference type="Proteomes" id="UP000887572">
    <property type="component" value="Unplaced"/>
</dbReference>
<protein>
    <submittedName>
        <fullName evidence="2">Uncharacterized protein</fullName>
    </submittedName>
</protein>
<evidence type="ECO:0000313" key="1">
    <source>
        <dbReference type="Proteomes" id="UP000887572"/>
    </source>
</evidence>
<reference evidence="2" key="1">
    <citation type="submission" date="2022-11" db="UniProtKB">
        <authorList>
            <consortium name="WormBaseParasite"/>
        </authorList>
    </citation>
    <scope>IDENTIFICATION</scope>
</reference>
<keyword evidence="1" id="KW-1185">Reference proteome</keyword>